<dbReference type="eggNOG" id="ENOG502SHN1">
    <property type="taxonomic scope" value="Eukaryota"/>
</dbReference>
<dbReference type="InterPro" id="IPR051678">
    <property type="entry name" value="AGP_Transferase"/>
</dbReference>
<sequence>MAKQELKHLPNGSRGCGVWFGEKPTTAISVSLKSEQIWVLQFGVLIYFVPKSSRKALIMPAAQFPHIEMETTHEGTEHLAINNTFVRRFLTLLALNTTARFRSWNGVCIPISRHKIVKTGPFVHLTEAATMKFVSENTSIPVPKVYCSFVRKNRAYIVMERIRGDEIPRAWKKLSEESRQKMFDQLKTMVQELRALIPPPGTGVQSCVGGSLCDARIPRPKARFGPFKTIQEFHVWLREDFQPSKKDKGTSSDQDWEDIEKMVAQQDGPWPPPVFTHCDLNPFNILVREGKVVGIIDWEFAGWYPHYWEYTSAWFGNITKAGWQRELDKFIDPTPNEFKMEVTRHKYWGEW</sequence>
<dbReference type="OrthoDB" id="2906425at2759"/>
<dbReference type="InterPro" id="IPR011009">
    <property type="entry name" value="Kinase-like_dom_sf"/>
</dbReference>
<feature type="domain" description="Aminoglycoside phosphotransferase" evidence="1">
    <location>
        <begin position="127"/>
        <end position="326"/>
    </location>
</feature>
<reference evidence="3" key="1">
    <citation type="journal article" date="2009" name="Genome Res.">
        <title>Comparative genomic analyses of the human fungal pathogens Coccidioides and their relatives.</title>
        <authorList>
            <person name="Sharpton T.J."/>
            <person name="Stajich J.E."/>
            <person name="Rounsley S.D."/>
            <person name="Gardner M.J."/>
            <person name="Wortman J.R."/>
            <person name="Jordar V.S."/>
            <person name="Maiti R."/>
            <person name="Kodira C.D."/>
            <person name="Neafsey D.E."/>
            <person name="Zeng Q."/>
            <person name="Hung C.-Y."/>
            <person name="McMahan C."/>
            <person name="Muszewska A."/>
            <person name="Grynberg M."/>
            <person name="Mandel M.A."/>
            <person name="Kellner E.M."/>
            <person name="Barker B.M."/>
            <person name="Galgiani J.N."/>
            <person name="Orbach M.J."/>
            <person name="Kirkland T.N."/>
            <person name="Cole G.T."/>
            <person name="Henn M.R."/>
            <person name="Birren B.W."/>
            <person name="Taylor J.W."/>
        </authorList>
    </citation>
    <scope>NUCLEOTIDE SEQUENCE [LARGE SCALE GENOMIC DNA]</scope>
    <source>
        <strain evidence="3">UAMH 1704</strain>
    </source>
</reference>
<dbReference type="SUPFAM" id="SSF56112">
    <property type="entry name" value="Protein kinase-like (PK-like)"/>
    <property type="match status" value="1"/>
</dbReference>
<dbReference type="Pfam" id="PF01636">
    <property type="entry name" value="APH"/>
    <property type="match status" value="1"/>
</dbReference>
<evidence type="ECO:0000313" key="2">
    <source>
        <dbReference type="EMBL" id="EEP82878.1"/>
    </source>
</evidence>
<dbReference type="InParanoid" id="C4JZZ2"/>
<dbReference type="Proteomes" id="UP000002058">
    <property type="component" value="Unassembled WGS sequence"/>
</dbReference>
<dbReference type="GeneID" id="8439759"/>
<evidence type="ECO:0000313" key="3">
    <source>
        <dbReference type="Proteomes" id="UP000002058"/>
    </source>
</evidence>
<dbReference type="KEGG" id="ure:UREG_07743"/>
<dbReference type="CDD" id="cd05120">
    <property type="entry name" value="APH_ChoK_like"/>
    <property type="match status" value="1"/>
</dbReference>
<accession>C4JZZ2</accession>
<dbReference type="AlphaFoldDB" id="C4JZZ2"/>
<protein>
    <recommendedName>
        <fullName evidence="1">Aminoglycoside phosphotransferase domain-containing protein</fullName>
    </recommendedName>
</protein>
<proteinExistence type="predicted"/>
<dbReference type="HOGENOM" id="CLU_021768_3_0_1"/>
<dbReference type="PANTHER" id="PTHR21310:SF55">
    <property type="entry name" value="AMINOGLYCOSIDE PHOSPHOTRANSFERASE DOMAIN-CONTAINING PROTEIN"/>
    <property type="match status" value="1"/>
</dbReference>
<dbReference type="PANTHER" id="PTHR21310">
    <property type="entry name" value="AMINOGLYCOSIDE PHOSPHOTRANSFERASE-RELATED-RELATED"/>
    <property type="match status" value="1"/>
</dbReference>
<dbReference type="STRING" id="336963.C4JZZ2"/>
<keyword evidence="3" id="KW-1185">Reference proteome</keyword>
<gene>
    <name evidence="2" type="ORF">UREG_07743</name>
</gene>
<name>C4JZZ2_UNCRE</name>
<dbReference type="VEuPathDB" id="FungiDB:UREG_07743"/>
<dbReference type="EMBL" id="CH476619">
    <property type="protein sequence ID" value="EEP82878.1"/>
    <property type="molecule type" value="Genomic_DNA"/>
</dbReference>
<organism evidence="2 3">
    <name type="scientific">Uncinocarpus reesii (strain UAMH 1704)</name>
    <dbReference type="NCBI Taxonomy" id="336963"/>
    <lineage>
        <taxon>Eukaryota</taxon>
        <taxon>Fungi</taxon>
        <taxon>Dikarya</taxon>
        <taxon>Ascomycota</taxon>
        <taxon>Pezizomycotina</taxon>
        <taxon>Eurotiomycetes</taxon>
        <taxon>Eurotiomycetidae</taxon>
        <taxon>Onygenales</taxon>
        <taxon>Onygenaceae</taxon>
        <taxon>Uncinocarpus</taxon>
    </lineage>
</organism>
<evidence type="ECO:0000259" key="1">
    <source>
        <dbReference type="Pfam" id="PF01636"/>
    </source>
</evidence>
<dbReference type="RefSeq" id="XP_002582970.1">
    <property type="nucleotide sequence ID" value="XM_002582924.1"/>
</dbReference>
<dbReference type="Gene3D" id="3.90.1200.10">
    <property type="match status" value="1"/>
</dbReference>
<dbReference type="InterPro" id="IPR002575">
    <property type="entry name" value="Aminoglycoside_PTrfase"/>
</dbReference>
<dbReference type="OMA" id="MQDGPWP"/>